<dbReference type="Pfam" id="PF18731">
    <property type="entry name" value="HEPN_Swt1"/>
    <property type="match status" value="1"/>
</dbReference>
<name>A0ABP9M7T1_9MICO</name>
<keyword evidence="3" id="KW-1185">Reference proteome</keyword>
<organism evidence="2 3">
    <name type="scientific">Microbacterium yannicii</name>
    <dbReference type="NCBI Taxonomy" id="671622"/>
    <lineage>
        <taxon>Bacteria</taxon>
        <taxon>Bacillati</taxon>
        <taxon>Actinomycetota</taxon>
        <taxon>Actinomycetes</taxon>
        <taxon>Micrococcales</taxon>
        <taxon>Microbacteriaceae</taxon>
        <taxon>Microbacterium</taxon>
    </lineage>
</organism>
<evidence type="ECO:0000259" key="1">
    <source>
        <dbReference type="Pfam" id="PF18731"/>
    </source>
</evidence>
<evidence type="ECO:0000313" key="3">
    <source>
        <dbReference type="Proteomes" id="UP001501407"/>
    </source>
</evidence>
<dbReference type="InterPro" id="IPR007555">
    <property type="entry name" value="DUF499"/>
</dbReference>
<protein>
    <submittedName>
        <fullName evidence="2">Swt1 family HEPN domain-containing protein</fullName>
    </submittedName>
</protein>
<sequence>MATSNRDRIGRMFEIVAEALDSFISDTLRPEIGEKDWTFLIAAVDGDKGITGKEYSRDDPQVQIRLLTENVTARYKANWRPFRGVFTRADEAYATLLKDVRNDWAHMKSFDDDTALRALDQAKQLLTAIGQGYAADKLDAIRLDLRRIATGKQDQKSLKSSTVTPGAFGLAPWRQVLKPRDEVATGNFHASEFAADLFKVARNDTSTAGEYADPAQFFARTYLTEGLRDLIGRAVRRLSGDQNASPVVNLQTNFGGGKTHSMLALWHLAGGLPLGQFPQEAQELLTSAGYPVEGITAPRVALVGNHFAPQGEDRGGIRINTMWGELAWQLGGADGYDMVREHDEARTNPGGVLHDLLAKYSPAVILVDEWVAYARQLYGRDDLAGGTFDTQFTFAQSLTEAVKSTPGVLLAISIPASHDGDDSKGYVVGHNEEVGGSNGQEALKRLQNVVRRVADQWRPASPDEAYRIVKQRLFEAEDAPSLAQIGATARAFSDFYQAHAGEFPKEARDPQYAHRLQQTYPLHPELFDRLYEDWSSLERFQRTRGVLRLMNEVIHALWVGDDQAPLILPASIPLAVARVNSELTQYLPDSWKAVIDADVDGTNSEPARIDSEKPVLGQRSITKRLARTVFFGAAPTIGTAHKGIDTQRVFLGTAVPGDIVGNFHSALTQLGDRATYFYSSGGKYWYDTEANISRRAKDAAESLHQEDVWAEIVRRLRTEERGRSEFAGVHVGPSDSGDIPDTDQTRLVVLHPRYAQKRKQQDSPALEFAHQATERRGTANRSNRNMLVFLAPDEDRLAELDQATRSFLAWKEIVDKANDLNLTPQQLAQASEKRDQFGRTVDDRLALTYQWVLNPVAPDPSSPFELEEIKAEGQAASLADRVAKKLGSAGAYSTQHAARAIRLALETKVPAAWESGHVTVGALWHLYAQYPYMPRLRGREALIGAIDNQPLLWQSEGFALADSFDAATGRYAGLWLPGETGRGAITDATLIVKPEVAEKQRRADVVVPADPTIVVDPTNVPGPPSLPGDDVNPPVAPVPKKASATRYVGSVRINAERYSGDFAKIAAEVLANLAASGAELRISLSIDAMKADGFTEQQLRTIRENASTLKFTTNEFETE</sequence>
<dbReference type="InterPro" id="IPR041650">
    <property type="entry name" value="HEPN_Swt1"/>
</dbReference>
<dbReference type="RefSeq" id="WP_194413436.1">
    <property type="nucleotide sequence ID" value="NZ_BAABKZ010000001.1"/>
</dbReference>
<proteinExistence type="predicted"/>
<dbReference type="EMBL" id="BAABKZ010000001">
    <property type="protein sequence ID" value="GAA5090759.1"/>
    <property type="molecule type" value="Genomic_DNA"/>
</dbReference>
<evidence type="ECO:0000313" key="2">
    <source>
        <dbReference type="EMBL" id="GAA5090759.1"/>
    </source>
</evidence>
<feature type="domain" description="Swt1-like HEPN" evidence="1">
    <location>
        <begin position="11"/>
        <end position="130"/>
    </location>
</feature>
<accession>A0ABP9M7T1</accession>
<dbReference type="Proteomes" id="UP001501407">
    <property type="component" value="Unassembled WGS sequence"/>
</dbReference>
<gene>
    <name evidence="2" type="ORF">GCM10025760_16840</name>
</gene>
<reference evidence="3" key="1">
    <citation type="journal article" date="2019" name="Int. J. Syst. Evol. Microbiol.">
        <title>The Global Catalogue of Microorganisms (GCM) 10K type strain sequencing project: providing services to taxonomists for standard genome sequencing and annotation.</title>
        <authorList>
            <consortium name="The Broad Institute Genomics Platform"/>
            <consortium name="The Broad Institute Genome Sequencing Center for Infectious Disease"/>
            <person name="Wu L."/>
            <person name="Ma J."/>
        </authorList>
    </citation>
    <scope>NUCLEOTIDE SEQUENCE [LARGE SCALE GENOMIC DNA]</scope>
    <source>
        <strain evidence="3">JCM 18959</strain>
    </source>
</reference>
<dbReference type="Pfam" id="PF04465">
    <property type="entry name" value="DUF499"/>
    <property type="match status" value="1"/>
</dbReference>
<comment type="caution">
    <text evidence="2">The sequence shown here is derived from an EMBL/GenBank/DDBJ whole genome shotgun (WGS) entry which is preliminary data.</text>
</comment>